<name>A0A4Y9ZX22_9AGAM</name>
<comment type="caution">
    <text evidence="1">The sequence shown here is derived from an EMBL/GenBank/DDBJ whole genome shotgun (WGS) entry which is preliminary data.</text>
</comment>
<sequence length="122" mass="13479">MPLWWMEHGGEWLSKKQVNTQATALDKAFRKGGVSIPPNVLDHLIVAIQLAVTEIRRNDPMVQKIDGAITLTKNMITGLKSRQGEDDQMAMEMGALLKWANISKAYHGIENMAGSSGDICDE</sequence>
<reference evidence="1 2" key="1">
    <citation type="submission" date="2019-02" db="EMBL/GenBank/DDBJ databases">
        <title>Genome sequencing of the rare red list fungi Hericium alpestre (H. flagellum).</title>
        <authorList>
            <person name="Buettner E."/>
            <person name="Kellner H."/>
        </authorList>
    </citation>
    <scope>NUCLEOTIDE SEQUENCE [LARGE SCALE GENOMIC DNA]</scope>
    <source>
        <strain evidence="1 2">DSM 108284</strain>
    </source>
</reference>
<protein>
    <submittedName>
        <fullName evidence="1">Uncharacterized protein</fullName>
    </submittedName>
</protein>
<organism evidence="1 2">
    <name type="scientific">Hericium alpestre</name>
    <dbReference type="NCBI Taxonomy" id="135208"/>
    <lineage>
        <taxon>Eukaryota</taxon>
        <taxon>Fungi</taxon>
        <taxon>Dikarya</taxon>
        <taxon>Basidiomycota</taxon>
        <taxon>Agaricomycotina</taxon>
        <taxon>Agaricomycetes</taxon>
        <taxon>Russulales</taxon>
        <taxon>Hericiaceae</taxon>
        <taxon>Hericium</taxon>
    </lineage>
</organism>
<gene>
    <name evidence="1" type="ORF">EWM64_g4648</name>
</gene>
<evidence type="ECO:0000313" key="1">
    <source>
        <dbReference type="EMBL" id="TFY79362.1"/>
    </source>
</evidence>
<dbReference type="EMBL" id="SFCI01000514">
    <property type="protein sequence ID" value="TFY79362.1"/>
    <property type="molecule type" value="Genomic_DNA"/>
</dbReference>
<keyword evidence="2" id="KW-1185">Reference proteome</keyword>
<dbReference type="AlphaFoldDB" id="A0A4Y9ZX22"/>
<proteinExistence type="predicted"/>
<evidence type="ECO:0000313" key="2">
    <source>
        <dbReference type="Proteomes" id="UP000298061"/>
    </source>
</evidence>
<dbReference type="Proteomes" id="UP000298061">
    <property type="component" value="Unassembled WGS sequence"/>
</dbReference>
<accession>A0A4Y9ZX22</accession>